<evidence type="ECO:0000313" key="1">
    <source>
        <dbReference type="EMBL" id="AEV33483.1"/>
    </source>
</evidence>
<dbReference type="AlphaFoldDB" id="G8R7V2"/>
<dbReference type="KEGG" id="oho:Oweho_2513"/>
<name>G8R7V2_OWEHD</name>
<dbReference type="Pfam" id="PF14903">
    <property type="entry name" value="WG_beta_rep"/>
    <property type="match status" value="6"/>
</dbReference>
<dbReference type="HOGENOM" id="CLU_030408_1_0_10"/>
<organism evidence="1 2">
    <name type="scientific">Owenweeksia hongkongensis (strain DSM 17368 / CIP 108786 / JCM 12287 / NRRL B-23963 / UST20020801)</name>
    <dbReference type="NCBI Taxonomy" id="926562"/>
    <lineage>
        <taxon>Bacteria</taxon>
        <taxon>Pseudomonadati</taxon>
        <taxon>Bacteroidota</taxon>
        <taxon>Flavobacteriia</taxon>
        <taxon>Flavobacteriales</taxon>
        <taxon>Owenweeksiaceae</taxon>
        <taxon>Owenweeksia</taxon>
    </lineage>
</organism>
<dbReference type="PANTHER" id="PTHR37841:SF1">
    <property type="entry name" value="DUF3298 DOMAIN-CONTAINING PROTEIN"/>
    <property type="match status" value="1"/>
</dbReference>
<dbReference type="PATRIC" id="fig|926562.3.peg.2529"/>
<dbReference type="Proteomes" id="UP000005631">
    <property type="component" value="Chromosome"/>
</dbReference>
<accession>G8R7V2</accession>
<dbReference type="STRING" id="926562.Oweho_2513"/>
<protein>
    <submittedName>
        <fullName evidence="1">KWG repeat protein</fullName>
    </submittedName>
</protein>
<gene>
    <name evidence="1" type="ordered locus">Oweho_2513</name>
</gene>
<keyword evidence="2" id="KW-1185">Reference proteome</keyword>
<evidence type="ECO:0000313" key="2">
    <source>
        <dbReference type="Proteomes" id="UP000005631"/>
    </source>
</evidence>
<dbReference type="eggNOG" id="COG2113">
    <property type="taxonomic scope" value="Bacteria"/>
</dbReference>
<dbReference type="InterPro" id="IPR032774">
    <property type="entry name" value="WG_beta_rep"/>
</dbReference>
<dbReference type="EMBL" id="CP003156">
    <property type="protein sequence ID" value="AEV33483.1"/>
    <property type="molecule type" value="Genomic_DNA"/>
</dbReference>
<dbReference type="PANTHER" id="PTHR37841">
    <property type="entry name" value="GLR2918 PROTEIN"/>
    <property type="match status" value="1"/>
</dbReference>
<reference evidence="1 2" key="1">
    <citation type="journal article" date="2012" name="Stand. Genomic Sci.">
        <title>Genome sequence of the orange-pigmented seawater bacterium Owenweeksia hongkongensis type strain (UST20020801(T)).</title>
        <authorList>
            <person name="Riedel T."/>
            <person name="Held B."/>
            <person name="Nolan M."/>
            <person name="Lucas S."/>
            <person name="Lapidus A."/>
            <person name="Tice H."/>
            <person name="Del Rio T.G."/>
            <person name="Cheng J.F."/>
            <person name="Han C."/>
            <person name="Tapia R."/>
            <person name="Goodwin L.A."/>
            <person name="Pitluck S."/>
            <person name="Liolios K."/>
            <person name="Mavromatis K."/>
            <person name="Pagani I."/>
            <person name="Ivanova N."/>
            <person name="Mikhailova N."/>
            <person name="Pati A."/>
            <person name="Chen A."/>
            <person name="Palaniappan K."/>
            <person name="Rohde M."/>
            <person name="Tindall B.J."/>
            <person name="Detter J.C."/>
            <person name="Goker M."/>
            <person name="Woyke T."/>
            <person name="Bristow J."/>
            <person name="Eisen J.A."/>
            <person name="Markowitz V."/>
            <person name="Hugenholtz P."/>
            <person name="Klenk H.P."/>
            <person name="Kyrpides N.C."/>
        </authorList>
    </citation>
    <scope>NUCLEOTIDE SEQUENCE</scope>
    <source>
        <strain evidence="2">DSM 17368 / JCM 12287 / NRRL B-23963</strain>
    </source>
</reference>
<dbReference type="SUPFAM" id="SSF69360">
    <property type="entry name" value="Cell wall binding repeat"/>
    <property type="match status" value="2"/>
</dbReference>
<proteinExistence type="predicted"/>
<sequence>MLMSCSSKHLAVVKQNGKFGAINKKGAFIIEPKWDYILLDDKGKPALVEKSGLYGYINRKGEILINPKYNDGDLFSEGLALVSNFEDKYGYINIDGDTIIDFQFEENAWGDFSNGLADVVLNEKSGYIDKSGQFVISPQFEICYPFRSDIAMVMDTTHNFKLIDKAGNLFEYNDENIGDRKILPPKESYPGAFKTENGCGRLNDKGDTIIPPNYLSTGNLSNGMHIVQAKNKKWGAYDEKGNLVIEPQFDGLWHFYEGVANFSLNEKYGFVNKKGKIVIEPQFDYASQFNNGLAYVELNGKVGFIDKKGQVVIPLIYEPNRGTRFE</sequence>